<dbReference type="KEGG" id="pgu:PGUG_03532"/>
<dbReference type="GeneID" id="5125973"/>
<feature type="compositionally biased region" description="Polar residues" evidence="1">
    <location>
        <begin position="1"/>
        <end position="14"/>
    </location>
</feature>
<dbReference type="OMA" id="RESNECT"/>
<dbReference type="HOGENOM" id="CLU_135147_0_0_1"/>
<feature type="region of interest" description="Disordered" evidence="1">
    <location>
        <begin position="1"/>
        <end position="68"/>
    </location>
</feature>
<accession>A5DJT1</accession>
<dbReference type="EMBL" id="CH408158">
    <property type="protein sequence ID" value="EDK39434.1"/>
    <property type="molecule type" value="Genomic_DNA"/>
</dbReference>
<feature type="compositionally biased region" description="Basic and acidic residues" evidence="1">
    <location>
        <begin position="38"/>
        <end position="54"/>
    </location>
</feature>
<name>A5DJT1_PICGU</name>
<dbReference type="Proteomes" id="UP000001997">
    <property type="component" value="Unassembled WGS sequence"/>
</dbReference>
<dbReference type="RefSeq" id="XP_001484151.1">
    <property type="nucleotide sequence ID" value="XM_001484101.1"/>
</dbReference>
<evidence type="ECO:0000256" key="1">
    <source>
        <dbReference type="SAM" id="MobiDB-lite"/>
    </source>
</evidence>
<feature type="compositionally biased region" description="Polar residues" evidence="1">
    <location>
        <begin position="23"/>
        <end position="35"/>
    </location>
</feature>
<reference evidence="2 3" key="1">
    <citation type="journal article" date="2009" name="Nature">
        <title>Evolution of pathogenicity and sexual reproduction in eight Candida genomes.</title>
        <authorList>
            <person name="Butler G."/>
            <person name="Rasmussen M.D."/>
            <person name="Lin M.F."/>
            <person name="Santos M.A."/>
            <person name="Sakthikumar S."/>
            <person name="Munro C.A."/>
            <person name="Rheinbay E."/>
            <person name="Grabherr M."/>
            <person name="Forche A."/>
            <person name="Reedy J.L."/>
            <person name="Agrafioti I."/>
            <person name="Arnaud M.B."/>
            <person name="Bates S."/>
            <person name="Brown A.J."/>
            <person name="Brunke S."/>
            <person name="Costanzo M.C."/>
            <person name="Fitzpatrick D.A."/>
            <person name="de Groot P.W."/>
            <person name="Harris D."/>
            <person name="Hoyer L.L."/>
            <person name="Hube B."/>
            <person name="Klis F.M."/>
            <person name="Kodira C."/>
            <person name="Lennard N."/>
            <person name="Logue M.E."/>
            <person name="Martin R."/>
            <person name="Neiman A.M."/>
            <person name="Nikolaou E."/>
            <person name="Quail M.A."/>
            <person name="Quinn J."/>
            <person name="Santos M.C."/>
            <person name="Schmitzberger F.F."/>
            <person name="Sherlock G."/>
            <person name="Shah P."/>
            <person name="Silverstein K.A."/>
            <person name="Skrzypek M.S."/>
            <person name="Soll D."/>
            <person name="Staggs R."/>
            <person name="Stansfield I."/>
            <person name="Stumpf M.P."/>
            <person name="Sudbery P.E."/>
            <person name="Srikantha T."/>
            <person name="Zeng Q."/>
            <person name="Berman J."/>
            <person name="Berriman M."/>
            <person name="Heitman J."/>
            <person name="Gow N.A."/>
            <person name="Lorenz M.C."/>
            <person name="Birren B.W."/>
            <person name="Kellis M."/>
            <person name="Cuomo C.A."/>
        </authorList>
    </citation>
    <scope>NUCLEOTIDE SEQUENCE [LARGE SCALE GENOMIC DNA]</scope>
    <source>
        <strain evidence="3">ATCC 6260 / CBS 566 / DSM 6381 / JCM 1539 / NBRC 10279 / NRRL Y-324</strain>
    </source>
</reference>
<dbReference type="InParanoid" id="A5DJT1"/>
<dbReference type="eggNOG" id="ENOG502RN81">
    <property type="taxonomic scope" value="Eukaryota"/>
</dbReference>
<proteinExistence type="predicted"/>
<gene>
    <name evidence="2" type="ORF">PGUG_03532</name>
</gene>
<keyword evidence="3" id="KW-1185">Reference proteome</keyword>
<sequence length="117" mass="12527">MSTPELKVTPNTPAQEKKDFVSNGEQSGSNNTVSSEPAPKEEMMLGDPSRKSEDSDTTSFGEQSGRIEPENECTEFCVECSACFGLFDSCCPADEEGCLTTAATFCGNILFGCCKAR</sequence>
<evidence type="ECO:0000313" key="2">
    <source>
        <dbReference type="EMBL" id="EDK39434.1"/>
    </source>
</evidence>
<dbReference type="AlphaFoldDB" id="A5DJT1"/>
<protein>
    <submittedName>
        <fullName evidence="2">Uncharacterized protein</fullName>
    </submittedName>
</protein>
<evidence type="ECO:0000313" key="3">
    <source>
        <dbReference type="Proteomes" id="UP000001997"/>
    </source>
</evidence>
<organism evidence="2 3">
    <name type="scientific">Meyerozyma guilliermondii (strain ATCC 6260 / CBS 566 / DSM 6381 / JCM 1539 / NBRC 10279 / NRRL Y-324)</name>
    <name type="common">Yeast</name>
    <name type="synonym">Candida guilliermondii</name>
    <dbReference type="NCBI Taxonomy" id="294746"/>
    <lineage>
        <taxon>Eukaryota</taxon>
        <taxon>Fungi</taxon>
        <taxon>Dikarya</taxon>
        <taxon>Ascomycota</taxon>
        <taxon>Saccharomycotina</taxon>
        <taxon>Pichiomycetes</taxon>
        <taxon>Debaryomycetaceae</taxon>
        <taxon>Meyerozyma</taxon>
    </lineage>
</organism>
<dbReference type="OrthoDB" id="4090086at2759"/>